<feature type="compositionally biased region" description="Low complexity" evidence="1">
    <location>
        <begin position="86"/>
        <end position="104"/>
    </location>
</feature>
<keyword evidence="2" id="KW-0732">Signal</keyword>
<feature type="chain" id="PRO_5045316377" evidence="2">
    <location>
        <begin position="18"/>
        <end position="104"/>
    </location>
</feature>
<name>A0A8U7MVM7_CORMO</name>
<organism evidence="3 4">
    <name type="scientific">Corvus moneduloides</name>
    <name type="common">New Caledonian crow</name>
    <dbReference type="NCBI Taxonomy" id="1196302"/>
    <lineage>
        <taxon>Eukaryota</taxon>
        <taxon>Metazoa</taxon>
        <taxon>Chordata</taxon>
        <taxon>Craniata</taxon>
        <taxon>Vertebrata</taxon>
        <taxon>Euteleostomi</taxon>
        <taxon>Archelosauria</taxon>
        <taxon>Archosauria</taxon>
        <taxon>Dinosauria</taxon>
        <taxon>Saurischia</taxon>
        <taxon>Theropoda</taxon>
        <taxon>Coelurosauria</taxon>
        <taxon>Aves</taxon>
        <taxon>Neognathae</taxon>
        <taxon>Neoaves</taxon>
        <taxon>Telluraves</taxon>
        <taxon>Australaves</taxon>
        <taxon>Passeriformes</taxon>
        <taxon>Corvoidea</taxon>
        <taxon>Corvidae</taxon>
        <taxon>Corvus</taxon>
    </lineage>
</organism>
<proteinExistence type="predicted"/>
<dbReference type="AlphaFoldDB" id="A0A8U7MVM7"/>
<reference evidence="4" key="1">
    <citation type="submission" date="2019-10" db="EMBL/GenBank/DDBJ databases">
        <title>Corvus moneduloides (New Caledonian crow) genome, bCorMon1, primary haplotype.</title>
        <authorList>
            <person name="Rutz C."/>
            <person name="Fungtammasan C."/>
            <person name="Mountcastle J."/>
            <person name="Formenti G."/>
            <person name="Chow W."/>
            <person name="Howe K."/>
            <person name="Steele M.P."/>
            <person name="Fernandes J."/>
            <person name="Gilbert M.T.P."/>
            <person name="Fedrigo O."/>
            <person name="Jarvis E.D."/>
            <person name="Gemmell N."/>
        </authorList>
    </citation>
    <scope>NUCLEOTIDE SEQUENCE [LARGE SCALE GENOMIC DNA]</scope>
</reference>
<dbReference type="Proteomes" id="UP000694553">
    <property type="component" value="Unassembled WGS sequence"/>
</dbReference>
<accession>A0A8U7MVM7</accession>
<evidence type="ECO:0000313" key="4">
    <source>
        <dbReference type="Proteomes" id="UP000694553"/>
    </source>
</evidence>
<sequence length="104" mass="10579">MCDTWKVLWCCVTQAGCCVTQGGCCVTHGGCCVTQRGCCVTQGGCCVTQAGCCVTQGGCCVTHARTGAHACVTQAAHTHCPEHRTQGAQDAAAPGAAPRDGFEK</sequence>
<evidence type="ECO:0000313" key="3">
    <source>
        <dbReference type="Ensembl" id="ENSCMUP00000032585.1"/>
    </source>
</evidence>
<reference evidence="3" key="3">
    <citation type="submission" date="2025-09" db="UniProtKB">
        <authorList>
            <consortium name="Ensembl"/>
        </authorList>
    </citation>
    <scope>IDENTIFICATION</scope>
</reference>
<reference evidence="3" key="2">
    <citation type="submission" date="2025-08" db="UniProtKB">
        <authorList>
            <consortium name="Ensembl"/>
        </authorList>
    </citation>
    <scope>IDENTIFICATION</scope>
</reference>
<dbReference type="Ensembl" id="ENSCMUT00000032840.1">
    <property type="protein sequence ID" value="ENSCMUP00000032585.1"/>
    <property type="gene ID" value="ENSCMUG00000019762.1"/>
</dbReference>
<keyword evidence="4" id="KW-1185">Reference proteome</keyword>
<evidence type="ECO:0000256" key="2">
    <source>
        <dbReference type="SAM" id="SignalP"/>
    </source>
</evidence>
<protein>
    <submittedName>
        <fullName evidence="3">Uncharacterized protein</fullName>
    </submittedName>
</protein>
<evidence type="ECO:0000256" key="1">
    <source>
        <dbReference type="SAM" id="MobiDB-lite"/>
    </source>
</evidence>
<feature type="region of interest" description="Disordered" evidence="1">
    <location>
        <begin position="83"/>
        <end position="104"/>
    </location>
</feature>
<feature type="signal peptide" evidence="2">
    <location>
        <begin position="1"/>
        <end position="17"/>
    </location>
</feature>